<sequence length="352" mass="39752">MDIDETAPTAPTAPSLTRCNDLWFDDGNIVLQAGLVQYKVYRGTLARHSPVFQDMLAFPQPAEPELVEGLPLVTLPDDAEDFTPFLRALFDPDYFRPFPARTTYDIIRGCLRMSHKYAVDFLRRRAVAHFSSYWRTDLDEWDDSCFSADKSSGPASEIISWDWDCGDEIPTKLPRLLSIALLAREVEATWTLPSIFYVMAMYFQDLGPTVMHGFILGQKKMQLSLEDRAFCVAGAERQMVATWDILSAIEDPTTATSCVDSAVSCALAILAAAPSTQRYYKVNYRDPLRPWPDRHSSRFQRAKLCARCLGLMKSKHAEARRKFWNDLSGLPKTICSFDISVAGMRSSSTELE</sequence>
<protein>
    <recommendedName>
        <fullName evidence="3">BTB domain-containing protein</fullName>
    </recommendedName>
</protein>
<proteinExistence type="predicted"/>
<organism evidence="1 2">
    <name type="scientific">Mycena chlorophos</name>
    <name type="common">Agaric fungus</name>
    <name type="synonym">Agaricus chlorophos</name>
    <dbReference type="NCBI Taxonomy" id="658473"/>
    <lineage>
        <taxon>Eukaryota</taxon>
        <taxon>Fungi</taxon>
        <taxon>Dikarya</taxon>
        <taxon>Basidiomycota</taxon>
        <taxon>Agaricomycotina</taxon>
        <taxon>Agaricomycetes</taxon>
        <taxon>Agaricomycetidae</taxon>
        <taxon>Agaricales</taxon>
        <taxon>Marasmiineae</taxon>
        <taxon>Mycenaceae</taxon>
        <taxon>Mycena</taxon>
    </lineage>
</organism>
<gene>
    <name evidence="1" type="ORF">MCHLO_06624</name>
</gene>
<evidence type="ECO:0000313" key="1">
    <source>
        <dbReference type="EMBL" id="GAT49300.1"/>
    </source>
</evidence>
<dbReference type="Proteomes" id="UP000815677">
    <property type="component" value="Unassembled WGS sequence"/>
</dbReference>
<reference evidence="1" key="1">
    <citation type="submission" date="2014-09" db="EMBL/GenBank/DDBJ databases">
        <title>Genome sequence of the luminous mushroom Mycena chlorophos for searching fungal bioluminescence genes.</title>
        <authorList>
            <person name="Tanaka Y."/>
            <person name="Kasuga D."/>
            <person name="Oba Y."/>
            <person name="Hase S."/>
            <person name="Sato K."/>
            <person name="Oba Y."/>
            <person name="Sakakibara Y."/>
        </authorList>
    </citation>
    <scope>NUCLEOTIDE SEQUENCE</scope>
</reference>
<dbReference type="EMBL" id="DF845436">
    <property type="protein sequence ID" value="GAT49300.1"/>
    <property type="molecule type" value="Genomic_DNA"/>
</dbReference>
<evidence type="ECO:0008006" key="3">
    <source>
        <dbReference type="Google" id="ProtNLM"/>
    </source>
</evidence>
<accession>A0ABQ0LDU3</accession>
<name>A0ABQ0LDU3_MYCCL</name>
<evidence type="ECO:0000313" key="2">
    <source>
        <dbReference type="Proteomes" id="UP000815677"/>
    </source>
</evidence>
<keyword evidence="2" id="KW-1185">Reference proteome</keyword>